<gene>
    <name evidence="1" type="ORF">METZ01_LOCUS355914</name>
</gene>
<sequence>MAIRRYTESVNTRFEVGIVRLLDEVLESDWCQRQGFNRSDLVRHLVRIGLKNFHENNPNMNKKVDENY</sequence>
<accession>A0A382RZX3</accession>
<organism evidence="1">
    <name type="scientific">marine metagenome</name>
    <dbReference type="NCBI Taxonomy" id="408172"/>
    <lineage>
        <taxon>unclassified sequences</taxon>
        <taxon>metagenomes</taxon>
        <taxon>ecological metagenomes</taxon>
    </lineage>
</organism>
<evidence type="ECO:0000313" key="1">
    <source>
        <dbReference type="EMBL" id="SVD03060.1"/>
    </source>
</evidence>
<reference evidence="1" key="1">
    <citation type="submission" date="2018-05" db="EMBL/GenBank/DDBJ databases">
        <authorList>
            <person name="Lanie J.A."/>
            <person name="Ng W.-L."/>
            <person name="Kazmierczak K.M."/>
            <person name="Andrzejewski T.M."/>
            <person name="Davidsen T.M."/>
            <person name="Wayne K.J."/>
            <person name="Tettelin H."/>
            <person name="Glass J.I."/>
            <person name="Rusch D."/>
            <person name="Podicherti R."/>
            <person name="Tsui H.-C.T."/>
            <person name="Winkler M.E."/>
        </authorList>
    </citation>
    <scope>NUCLEOTIDE SEQUENCE</scope>
</reference>
<name>A0A382RZX3_9ZZZZ</name>
<dbReference type="EMBL" id="UINC01125315">
    <property type="protein sequence ID" value="SVD03060.1"/>
    <property type="molecule type" value="Genomic_DNA"/>
</dbReference>
<evidence type="ECO:0008006" key="2">
    <source>
        <dbReference type="Google" id="ProtNLM"/>
    </source>
</evidence>
<protein>
    <recommendedName>
        <fullName evidence="2">Ribbon-helix-helix protein CopG domain-containing protein</fullName>
    </recommendedName>
</protein>
<dbReference type="AlphaFoldDB" id="A0A382RZX3"/>
<proteinExistence type="predicted"/>